<dbReference type="GO" id="GO:0004708">
    <property type="term" value="F:MAP kinase kinase activity"/>
    <property type="evidence" value="ECO:0007669"/>
    <property type="project" value="UniProtKB-EC"/>
</dbReference>
<dbReference type="eggNOG" id="KOG0201">
    <property type="taxonomic scope" value="Eukaryota"/>
</dbReference>
<keyword evidence="1" id="KW-0808">Transferase</keyword>
<dbReference type="Gene3D" id="1.10.510.10">
    <property type="entry name" value="Transferase(Phosphotransferase) domain 1"/>
    <property type="match status" value="1"/>
</dbReference>
<feature type="region of interest" description="Disordered" evidence="10">
    <location>
        <begin position="2061"/>
        <end position="2104"/>
    </location>
</feature>
<dbReference type="VEuPathDB" id="PlasmoDB:PKNOH_S08491100"/>
<feature type="domain" description="Protein kinase" evidence="11">
    <location>
        <begin position="1613"/>
        <end position="1972"/>
    </location>
</feature>
<dbReference type="SMART" id="SM00220">
    <property type="entry name" value="S_TKc"/>
    <property type="match status" value="1"/>
</dbReference>
<dbReference type="PROSITE" id="PS00108">
    <property type="entry name" value="PROTEIN_KINASE_ST"/>
    <property type="match status" value="1"/>
</dbReference>
<accession>A0A1Y3DR76</accession>
<dbReference type="GO" id="GO:0005524">
    <property type="term" value="F:ATP binding"/>
    <property type="evidence" value="ECO:0007669"/>
    <property type="project" value="UniProtKB-KW"/>
</dbReference>
<feature type="region of interest" description="Disordered" evidence="10">
    <location>
        <begin position="220"/>
        <end position="249"/>
    </location>
</feature>
<feature type="compositionally biased region" description="Basic and acidic residues" evidence="10">
    <location>
        <begin position="1647"/>
        <end position="1658"/>
    </location>
</feature>
<dbReference type="PROSITE" id="PS50011">
    <property type="entry name" value="PROTEIN_KINASE_DOM"/>
    <property type="match status" value="1"/>
</dbReference>
<dbReference type="OMA" id="ESISYEC"/>
<dbReference type="InterPro" id="IPR008271">
    <property type="entry name" value="Ser/Thr_kinase_AS"/>
</dbReference>
<feature type="compositionally biased region" description="Basic and acidic residues" evidence="10">
    <location>
        <begin position="2080"/>
        <end position="2095"/>
    </location>
</feature>
<evidence type="ECO:0000313" key="13">
    <source>
        <dbReference type="Proteomes" id="UP000195012"/>
    </source>
</evidence>
<comment type="similarity">
    <text evidence="5">Belongs to the protein kinase superfamily. STE Ser/Thr protein kinase family. MAP kinase kinase subfamily.</text>
</comment>
<keyword evidence="4" id="KW-0067">ATP-binding</keyword>
<evidence type="ECO:0000313" key="12">
    <source>
        <dbReference type="EMBL" id="OTN66739.1"/>
    </source>
</evidence>
<evidence type="ECO:0000256" key="8">
    <source>
        <dbReference type="ARBA" id="ARBA00049299"/>
    </source>
</evidence>
<feature type="compositionally biased region" description="Polar residues" evidence="10">
    <location>
        <begin position="818"/>
        <end position="832"/>
    </location>
</feature>
<reference evidence="12 13" key="1">
    <citation type="submission" date="2017-05" db="EMBL/GenBank/DDBJ databases">
        <title>PacBio assembly of a Plasmodium knowlesi genome sequence with Hi-C correction and manual annotation of the SICAvar gene family.</title>
        <authorList>
            <person name="Lapp S.A."/>
            <person name="Geraldo J.A."/>
            <person name="Chien J.-T."/>
            <person name="Ay F."/>
            <person name="Pakala S.B."/>
            <person name="Batugedara G."/>
            <person name="Humphrey J.C."/>
            <person name="Debarry J.D."/>
            <person name="Le Roch K.G."/>
            <person name="Galinski M.R."/>
            <person name="Kissinger J.C."/>
        </authorList>
    </citation>
    <scope>NUCLEOTIDE SEQUENCE [LARGE SCALE GENOMIC DNA]</scope>
    <source>
        <strain evidence="13">Malayan Strain Pk1 (A+)</strain>
    </source>
</reference>
<evidence type="ECO:0000256" key="7">
    <source>
        <dbReference type="ARBA" id="ARBA00049014"/>
    </source>
</evidence>
<comment type="catalytic activity">
    <reaction evidence="7">
        <text>L-seryl-[protein] + ATP = O-phospho-L-seryl-[protein] + ADP + H(+)</text>
        <dbReference type="Rhea" id="RHEA:17989"/>
        <dbReference type="Rhea" id="RHEA-COMP:9863"/>
        <dbReference type="Rhea" id="RHEA-COMP:11604"/>
        <dbReference type="ChEBI" id="CHEBI:15378"/>
        <dbReference type="ChEBI" id="CHEBI:29999"/>
        <dbReference type="ChEBI" id="CHEBI:30616"/>
        <dbReference type="ChEBI" id="CHEBI:83421"/>
        <dbReference type="ChEBI" id="CHEBI:456216"/>
        <dbReference type="EC" id="2.7.12.2"/>
    </reaction>
</comment>
<feature type="compositionally biased region" description="Basic and acidic residues" evidence="10">
    <location>
        <begin position="711"/>
        <end position="735"/>
    </location>
</feature>
<feature type="compositionally biased region" description="Low complexity" evidence="10">
    <location>
        <begin position="520"/>
        <end position="529"/>
    </location>
</feature>
<keyword evidence="2" id="KW-0547">Nucleotide-binding</keyword>
<feature type="region of interest" description="Disordered" evidence="10">
    <location>
        <begin position="268"/>
        <end position="297"/>
    </location>
</feature>
<evidence type="ECO:0000256" key="1">
    <source>
        <dbReference type="ARBA" id="ARBA00022679"/>
    </source>
</evidence>
<comment type="catalytic activity">
    <reaction evidence="8">
        <text>L-threonyl-[protein] + ATP = O-phospho-L-threonyl-[protein] + ADP + H(+)</text>
        <dbReference type="Rhea" id="RHEA:46608"/>
        <dbReference type="Rhea" id="RHEA-COMP:11060"/>
        <dbReference type="Rhea" id="RHEA-COMP:11605"/>
        <dbReference type="ChEBI" id="CHEBI:15378"/>
        <dbReference type="ChEBI" id="CHEBI:30013"/>
        <dbReference type="ChEBI" id="CHEBI:30616"/>
        <dbReference type="ChEBI" id="CHEBI:61977"/>
        <dbReference type="ChEBI" id="CHEBI:456216"/>
        <dbReference type="EC" id="2.7.12.2"/>
    </reaction>
</comment>
<evidence type="ECO:0000256" key="2">
    <source>
        <dbReference type="ARBA" id="ARBA00022741"/>
    </source>
</evidence>
<feature type="compositionally biased region" description="Low complexity" evidence="10">
    <location>
        <begin position="221"/>
        <end position="236"/>
    </location>
</feature>
<keyword evidence="3" id="KW-0418">Kinase</keyword>
<evidence type="ECO:0000256" key="9">
    <source>
        <dbReference type="ARBA" id="ARBA00051693"/>
    </source>
</evidence>
<dbReference type="EC" id="2.7.12.2" evidence="6"/>
<dbReference type="InterPro" id="IPR000719">
    <property type="entry name" value="Prot_kinase_dom"/>
</dbReference>
<evidence type="ECO:0000256" key="10">
    <source>
        <dbReference type="SAM" id="MobiDB-lite"/>
    </source>
</evidence>
<feature type="region of interest" description="Disordered" evidence="10">
    <location>
        <begin position="768"/>
        <end position="793"/>
    </location>
</feature>
<dbReference type="InterPro" id="IPR011009">
    <property type="entry name" value="Kinase-like_dom_sf"/>
</dbReference>
<gene>
    <name evidence="12" type="ORF">PKNOH_S08491100</name>
</gene>
<feature type="region of interest" description="Disordered" evidence="10">
    <location>
        <begin position="1647"/>
        <end position="1735"/>
    </location>
</feature>
<dbReference type="Pfam" id="PF00069">
    <property type="entry name" value="Pkinase"/>
    <property type="match status" value="1"/>
</dbReference>
<feature type="region of interest" description="Disordered" evidence="10">
    <location>
        <begin position="818"/>
        <end position="858"/>
    </location>
</feature>
<evidence type="ECO:0000256" key="4">
    <source>
        <dbReference type="ARBA" id="ARBA00022840"/>
    </source>
</evidence>
<comment type="caution">
    <text evidence="12">The sequence shown here is derived from an EMBL/GenBank/DDBJ whole genome shotgun (WGS) entry which is preliminary data.</text>
</comment>
<feature type="compositionally biased region" description="Basic and acidic residues" evidence="10">
    <location>
        <begin position="1680"/>
        <end position="1728"/>
    </location>
</feature>
<feature type="compositionally biased region" description="Basic and acidic residues" evidence="10">
    <location>
        <begin position="530"/>
        <end position="543"/>
    </location>
</feature>
<dbReference type="OrthoDB" id="10252354at2759"/>
<evidence type="ECO:0000256" key="6">
    <source>
        <dbReference type="ARBA" id="ARBA00038999"/>
    </source>
</evidence>
<name>A0A1Y3DR76_PLAKN</name>
<feature type="compositionally biased region" description="Polar residues" evidence="10">
    <location>
        <begin position="783"/>
        <end position="793"/>
    </location>
</feature>
<evidence type="ECO:0000259" key="11">
    <source>
        <dbReference type="PROSITE" id="PS50011"/>
    </source>
</evidence>
<evidence type="ECO:0000256" key="5">
    <source>
        <dbReference type="ARBA" id="ARBA00038035"/>
    </source>
</evidence>
<dbReference type="EMBL" id="NETL01000022">
    <property type="protein sequence ID" value="OTN66739.1"/>
    <property type="molecule type" value="Genomic_DNA"/>
</dbReference>
<feature type="region of interest" description="Disordered" evidence="10">
    <location>
        <begin position="70"/>
        <end position="91"/>
    </location>
</feature>
<proteinExistence type="inferred from homology"/>
<dbReference type="VEuPathDB" id="PlasmoDB:PKNH_0418000"/>
<evidence type="ECO:0000256" key="3">
    <source>
        <dbReference type="ARBA" id="ARBA00022777"/>
    </source>
</evidence>
<feature type="compositionally biased region" description="Acidic residues" evidence="10">
    <location>
        <begin position="281"/>
        <end position="293"/>
    </location>
</feature>
<dbReference type="PANTHER" id="PTHR48013">
    <property type="entry name" value="DUAL SPECIFICITY MITOGEN-ACTIVATED PROTEIN KINASE KINASE 5-RELATED"/>
    <property type="match status" value="1"/>
</dbReference>
<feature type="region of interest" description="Disordered" evidence="10">
    <location>
        <begin position="508"/>
        <end position="614"/>
    </location>
</feature>
<feature type="compositionally biased region" description="Gly residues" evidence="10">
    <location>
        <begin position="1660"/>
        <end position="1673"/>
    </location>
</feature>
<protein>
    <recommendedName>
        <fullName evidence="6">mitogen-activated protein kinase kinase</fullName>
        <ecNumber evidence="6">2.7.12.2</ecNumber>
    </recommendedName>
</protein>
<dbReference type="Proteomes" id="UP000195012">
    <property type="component" value="Unassembled WGS sequence"/>
</dbReference>
<feature type="region of interest" description="Disordered" evidence="10">
    <location>
        <begin position="665"/>
        <end position="737"/>
    </location>
</feature>
<organism evidence="12 13">
    <name type="scientific">Plasmodium knowlesi</name>
    <dbReference type="NCBI Taxonomy" id="5850"/>
    <lineage>
        <taxon>Eukaryota</taxon>
        <taxon>Sar</taxon>
        <taxon>Alveolata</taxon>
        <taxon>Apicomplexa</taxon>
        <taxon>Aconoidasida</taxon>
        <taxon>Haemosporida</taxon>
        <taxon>Plasmodiidae</taxon>
        <taxon>Plasmodium</taxon>
        <taxon>Plasmodium (Plasmodium)</taxon>
    </lineage>
</organism>
<feature type="compositionally biased region" description="Basic and acidic residues" evidence="10">
    <location>
        <begin position="567"/>
        <end position="598"/>
    </location>
</feature>
<dbReference type="SUPFAM" id="SSF56112">
    <property type="entry name" value="Protein kinase-like (PK-like)"/>
    <property type="match status" value="1"/>
</dbReference>
<dbReference type="PANTHER" id="PTHR48013:SF9">
    <property type="entry name" value="DUAL SPECIFICITY MITOGEN-ACTIVATED PROTEIN KINASE KINASE 5"/>
    <property type="match status" value="1"/>
</dbReference>
<dbReference type="VEuPathDB" id="PlasmoDB:PKA1H_040023000"/>
<sequence length="2129" mass="238776">MFSVEAENALGYGKKKTSKKFTHGEVNRLETDEAVKREWKGSHEENHNKLRNNVPLMFPKGMKMEQKKCLINGNGEDNPGEEKSLSEEASPLTVNLTSEEAQEGTHSTVTKETNVISIITPVGELLRSSTHQSAWDNNALGRDKSTMKYFLPRRNITVDCEKKGKTNLFVSTLNESNNPLACSPTGCHSTGCCRDILQQHFERHISKGVNLAEAGLKKCEGSNSESGEFGNGSYESVKGSTSKDSPLGNPFVKRDIIHWHNNDFSLCGSSEDIPEGKLKDDENEERTEGEETDVSTVRSVESVDDAATHGGIQEGENHQIGNLNRGDTATLDVVKMDNSHIGIHHSDDNILEYSNEEKKRDHSKMEGEAFKTINSGSAIKPAIVEGKNEFMRSDIASPEGGEIGCTEEKALTVNKHPITQGGITHADKRESKGGQIHNAIHGNCTKEQTLLSADIGVNKMLNSSNGVEIKMDDCTYRCVYNMNRAAKVYSTDSTVNFLKNNVIFLRKRRSNNTRKKDSNQRSCSSSSRNVNREGDGKSKDLPNEHGVVQNMRNTFLPIPKGTSIFVEKSEKNRKCPSRERKGNSSSDREKGDLVHGGEKNPTSPHLEGTWKKEKSPNRIFNESRLTMKQVEGCPSVVNGYICNFNEGQSSSQGKVPSSRYSRRIDRLEGQSSPSNWKFGVTDELKGGSSPHSIQNVDMGRKPCVAFQVGPKTDKTSLQEEKSDDNGRNEKEEKRLNFPSVKFGVEGRQSSIAKGKKKQYKLFHIHDMPSNTHLDEPKSGEEGNMNNRRTNQDSLSVHHSVVSANDEMTTGVDITQKVGQQHPLTSRSNQSHHIMNIIRGSKNQQRKDTMRGGNVRNNPNVFCTNDTNYGIISIPNWESRENIQMSIPNEMNLTNFGGQYETIKACYDDQSGSEEKGGLGGNYPPSKETLLDRINKYISATNRKNEMNHYYMQSESENKKIKEEHNRRGMKEKSVKDVFPLKSDRTIFPLFTPIRRSDKMTSKKVFHIRNRNAYMVEGPPEMSPMVGTNRKNDISLNEFVKNKLLTKGGECNFLPNCTTHMTDKSNVGSSSSSFYDKIKGNNNPHVPNCKKNEDKSRSPLNSLLKNFYTERRNNTTGETCTNRNFIIHRNRNNLKNENKAFGISEEGTSSALVVNDEGNYTQEHRRGDVLRRCDAYRSCVSARDDQLNKIGGLEIDVKEGEMRRTYLERGHSDYHITICEDRENVKELTKEKTEAKLCGKNNNPIPEQTERFNFFHSEHDLFNGEKLRLYFSKGKNALHNGIFKIRSEAGIFSILKNFAFFEEGAKMSDADGAKQESISYECRYNAELVCRRGEGKVLSVAKTGAEVANVTGDAARVSGAVDGGFTSKEDKNDETGTIAVNSQNGSREVNNIIYGTSEAEKSACAGSDDEVRGAIGQIGSSVRICSNGRHAWKEFAGGETPQGGDVQMSALSNQNEEVKDAKGGTLTEGNKCVLRMSDEEGIEINVDVERDDIINAVCQRSEVEEEKGALFDREQSGPFFCLKDGEVRTGDSANFGYSENHDLKRQKCDASRISNVMLDNFEKIAERINFILEDTVMFFQKNLYVHNGYGSVKMYKEGTGWLGENTVGKWSRVYKINKVVCKGAHGVVFSAWRGEEGDDMGKQLEEKAEKDATLEKENETGEGGTKVEGAGGGSINQKNNGDIHHGEDKGSHQGIDKGSHQGIDKGSHQGIDKGSHQGNDEGSHQGNDKDSDEEKYDEENLVTLKIINLRYLSKENSLRRIMKEVHFLQNCNHPNIVKYHESFFWPPCYLVIVCEFLSGGTLFDLYKKCGRITEDVLVHILDDVLKALKYLHNECSLCLVHRDIKPTNIVFSKSGVAKIVDFGSCEKVEDLKLHEVVGTLYYISPEILKREKYDCSADIWSLGITIYESVMCALPWRGKKDIEESIKQIVDSSPKINLCSGFSKQFCFFVESCLQNNPGKRAKVANLLGHKFLTKKRLIRRKPSSIFEIRDILKVNNGKGKNNIFRNFFKNLFFFNDKNKRRTNKALSSKSCEPEMFYQKLKRENFDFFEIKLRDENSRSLGHLHVGDMKPGEPENEEEGKEGAPNEKTKPNLHDNDDAECAETEVQWMNNLSSNYLDSKEDLAKQPHAT</sequence>
<comment type="catalytic activity">
    <reaction evidence="9">
        <text>L-tyrosyl-[protein] + ATP = O-phospho-L-tyrosyl-[protein] + ADP + H(+)</text>
        <dbReference type="Rhea" id="RHEA:10596"/>
        <dbReference type="Rhea" id="RHEA-COMP:10136"/>
        <dbReference type="Rhea" id="RHEA-COMP:20101"/>
        <dbReference type="ChEBI" id="CHEBI:15378"/>
        <dbReference type="ChEBI" id="CHEBI:30616"/>
        <dbReference type="ChEBI" id="CHEBI:46858"/>
        <dbReference type="ChEBI" id="CHEBI:61978"/>
        <dbReference type="ChEBI" id="CHEBI:456216"/>
        <dbReference type="EC" id="2.7.12.2"/>
    </reaction>
</comment>